<accession>A0A8T2PZI4</accession>
<evidence type="ECO:0000256" key="1">
    <source>
        <dbReference type="SAM" id="SignalP"/>
    </source>
</evidence>
<reference evidence="2" key="1">
    <citation type="submission" date="2021-08" db="EMBL/GenBank/DDBJ databases">
        <title>WGS assembly of Ceratopteris richardii.</title>
        <authorList>
            <person name="Marchant D.B."/>
            <person name="Chen G."/>
            <person name="Jenkins J."/>
            <person name="Shu S."/>
            <person name="Leebens-Mack J."/>
            <person name="Grimwood J."/>
            <person name="Schmutz J."/>
            <person name="Soltis P."/>
            <person name="Soltis D."/>
            <person name="Chen Z.-H."/>
        </authorList>
    </citation>
    <scope>NUCLEOTIDE SEQUENCE</scope>
    <source>
        <strain evidence="2">Whitten #5841</strain>
        <tissue evidence="2">Leaf</tissue>
    </source>
</reference>
<comment type="caution">
    <text evidence="2">The sequence shown here is derived from an EMBL/GenBank/DDBJ whole genome shotgun (WGS) entry which is preliminary data.</text>
</comment>
<feature type="chain" id="PRO_5035736182" evidence="1">
    <location>
        <begin position="24"/>
        <end position="137"/>
    </location>
</feature>
<organism evidence="2 3">
    <name type="scientific">Ceratopteris richardii</name>
    <name type="common">Triangle waterfern</name>
    <dbReference type="NCBI Taxonomy" id="49495"/>
    <lineage>
        <taxon>Eukaryota</taxon>
        <taxon>Viridiplantae</taxon>
        <taxon>Streptophyta</taxon>
        <taxon>Embryophyta</taxon>
        <taxon>Tracheophyta</taxon>
        <taxon>Polypodiopsida</taxon>
        <taxon>Polypodiidae</taxon>
        <taxon>Polypodiales</taxon>
        <taxon>Pteridineae</taxon>
        <taxon>Pteridaceae</taxon>
        <taxon>Parkerioideae</taxon>
        <taxon>Ceratopteris</taxon>
    </lineage>
</organism>
<name>A0A8T2PZI4_CERRI</name>
<evidence type="ECO:0000313" key="2">
    <source>
        <dbReference type="EMBL" id="KAH7276796.1"/>
    </source>
</evidence>
<dbReference type="Proteomes" id="UP000825935">
    <property type="component" value="Chromosome 39"/>
</dbReference>
<dbReference type="PANTHER" id="PTHR36896:SF2">
    <property type="entry name" value="OS01G0729500 PROTEIN"/>
    <property type="match status" value="1"/>
</dbReference>
<dbReference type="EMBL" id="CM035444">
    <property type="protein sequence ID" value="KAH7276796.1"/>
    <property type="molecule type" value="Genomic_DNA"/>
</dbReference>
<gene>
    <name evidence="2" type="ORF">KP509_39G022000</name>
</gene>
<keyword evidence="3" id="KW-1185">Reference proteome</keyword>
<sequence length="137" mass="15278">MAFRSNLVYLGVILVLIQHGLYSECLELGGVGGNDMRVTCEDRQTCETAQSKQCEWCELPEEYIHQDFVSKLGGNCNGSQIQPLKELEDCADISSKAKCLCLDHCSWCSSDVLNDGCFRAWEARKLPTQVFECTKGS</sequence>
<proteinExistence type="predicted"/>
<dbReference type="PANTHER" id="PTHR36896">
    <property type="entry name" value="OS01G0729500 PROTEIN"/>
    <property type="match status" value="1"/>
</dbReference>
<feature type="signal peptide" evidence="1">
    <location>
        <begin position="1"/>
        <end position="23"/>
    </location>
</feature>
<dbReference type="OMA" id="YHIEIAR"/>
<protein>
    <submittedName>
        <fullName evidence="2">Uncharacterized protein</fullName>
    </submittedName>
</protein>
<evidence type="ECO:0000313" key="3">
    <source>
        <dbReference type="Proteomes" id="UP000825935"/>
    </source>
</evidence>
<keyword evidence="1" id="KW-0732">Signal</keyword>
<dbReference type="AlphaFoldDB" id="A0A8T2PZI4"/>
<dbReference type="OrthoDB" id="884905at2759"/>